<name>A0AAD5JY11_9FUNG</name>
<accession>A0AAD5JY11</accession>
<gene>
    <name evidence="1" type="ORF">BDA99DRAFT_543459</name>
</gene>
<sequence length="225" mass="26760">MKKHLARYSFPALQQLTLTWSVWEREDEHQEALDQFLEHVLENVTSLTLDNQSHYLDDEILNHIATHARLLEDVQIMKSGEHNFLTPWELQRFLETLTHPEVITRNSYVNELFRHEFKLHHHGEEGFDLMDQFLDYLLEVNRTIDLLYLHFTQELDGIDFAESGRGRSFLQKLNTVSDEFKVKVYRPMSITSYILSGNGNTENYLVKEITHHEYRDTNSVRNNNR</sequence>
<reference evidence="1" key="2">
    <citation type="submission" date="2023-02" db="EMBL/GenBank/DDBJ databases">
        <authorList>
            <consortium name="DOE Joint Genome Institute"/>
            <person name="Mondo S.J."/>
            <person name="Chang Y."/>
            <person name="Wang Y."/>
            <person name="Ahrendt S."/>
            <person name="Andreopoulos W."/>
            <person name="Barry K."/>
            <person name="Beard J."/>
            <person name="Benny G.L."/>
            <person name="Blankenship S."/>
            <person name="Bonito G."/>
            <person name="Cuomo C."/>
            <person name="Desiro A."/>
            <person name="Gervers K.A."/>
            <person name="Hundley H."/>
            <person name="Kuo A."/>
            <person name="LaButti K."/>
            <person name="Lang B.F."/>
            <person name="Lipzen A."/>
            <person name="O'Donnell K."/>
            <person name="Pangilinan J."/>
            <person name="Reynolds N."/>
            <person name="Sandor L."/>
            <person name="Smith M.W."/>
            <person name="Tsang A."/>
            <person name="Grigoriev I.V."/>
            <person name="Stajich J.E."/>
            <person name="Spatafora J.W."/>
        </authorList>
    </citation>
    <scope>NUCLEOTIDE SEQUENCE</scope>
    <source>
        <strain evidence="1">RSA 2281</strain>
    </source>
</reference>
<dbReference type="Proteomes" id="UP001209540">
    <property type="component" value="Unassembled WGS sequence"/>
</dbReference>
<dbReference type="AlphaFoldDB" id="A0AAD5JY11"/>
<evidence type="ECO:0000313" key="1">
    <source>
        <dbReference type="EMBL" id="KAI9246112.1"/>
    </source>
</evidence>
<dbReference type="EMBL" id="JAIXMP010000048">
    <property type="protein sequence ID" value="KAI9246112.1"/>
    <property type="molecule type" value="Genomic_DNA"/>
</dbReference>
<reference evidence="1" key="1">
    <citation type="journal article" date="2022" name="IScience">
        <title>Evolution of zygomycete secretomes and the origins of terrestrial fungal ecologies.</title>
        <authorList>
            <person name="Chang Y."/>
            <person name="Wang Y."/>
            <person name="Mondo S."/>
            <person name="Ahrendt S."/>
            <person name="Andreopoulos W."/>
            <person name="Barry K."/>
            <person name="Beard J."/>
            <person name="Benny G.L."/>
            <person name="Blankenship S."/>
            <person name="Bonito G."/>
            <person name="Cuomo C."/>
            <person name="Desiro A."/>
            <person name="Gervers K.A."/>
            <person name="Hundley H."/>
            <person name="Kuo A."/>
            <person name="LaButti K."/>
            <person name="Lang B.F."/>
            <person name="Lipzen A."/>
            <person name="O'Donnell K."/>
            <person name="Pangilinan J."/>
            <person name="Reynolds N."/>
            <person name="Sandor L."/>
            <person name="Smith M.E."/>
            <person name="Tsang A."/>
            <person name="Grigoriev I.V."/>
            <person name="Stajich J.E."/>
            <person name="Spatafora J.W."/>
        </authorList>
    </citation>
    <scope>NUCLEOTIDE SEQUENCE</scope>
    <source>
        <strain evidence="1">RSA 2281</strain>
    </source>
</reference>
<protein>
    <submittedName>
        <fullName evidence="1">Uncharacterized protein</fullName>
    </submittedName>
</protein>
<organism evidence="1 2">
    <name type="scientific">Phascolomyces articulosus</name>
    <dbReference type="NCBI Taxonomy" id="60185"/>
    <lineage>
        <taxon>Eukaryota</taxon>
        <taxon>Fungi</taxon>
        <taxon>Fungi incertae sedis</taxon>
        <taxon>Mucoromycota</taxon>
        <taxon>Mucoromycotina</taxon>
        <taxon>Mucoromycetes</taxon>
        <taxon>Mucorales</taxon>
        <taxon>Lichtheimiaceae</taxon>
        <taxon>Phascolomyces</taxon>
    </lineage>
</organism>
<proteinExistence type="predicted"/>
<evidence type="ECO:0000313" key="2">
    <source>
        <dbReference type="Proteomes" id="UP001209540"/>
    </source>
</evidence>
<keyword evidence="2" id="KW-1185">Reference proteome</keyword>
<comment type="caution">
    <text evidence="1">The sequence shown here is derived from an EMBL/GenBank/DDBJ whole genome shotgun (WGS) entry which is preliminary data.</text>
</comment>